<evidence type="ECO:0000313" key="5">
    <source>
        <dbReference type="Proteomes" id="UP000634672"/>
    </source>
</evidence>
<organism evidence="4 5">
    <name type="scientific">Hungatella hominis</name>
    <dbReference type="NCBI Taxonomy" id="2763050"/>
    <lineage>
        <taxon>Bacteria</taxon>
        <taxon>Bacillati</taxon>
        <taxon>Bacillota</taxon>
        <taxon>Clostridia</taxon>
        <taxon>Lachnospirales</taxon>
        <taxon>Lachnospiraceae</taxon>
        <taxon>Hungatella</taxon>
    </lineage>
</organism>
<dbReference type="Gene3D" id="1.10.357.10">
    <property type="entry name" value="Tetracycline Repressor, domain 2"/>
    <property type="match status" value="1"/>
</dbReference>
<evidence type="ECO:0000313" key="4">
    <source>
        <dbReference type="EMBL" id="MBC5708914.1"/>
    </source>
</evidence>
<dbReference type="PANTHER" id="PTHR43479:SF11">
    <property type="entry name" value="ACREF_ENVCD OPERON REPRESSOR-RELATED"/>
    <property type="match status" value="1"/>
</dbReference>
<dbReference type="SUPFAM" id="SSF46689">
    <property type="entry name" value="Homeodomain-like"/>
    <property type="match status" value="1"/>
</dbReference>
<keyword evidence="1 2" id="KW-0238">DNA-binding</keyword>
<sequence length="213" mass="25085">METGRKVQQRTIESKKKLLDSAYGLFAEKGYYNTNTKEIVRCAGISIGNFYNYYQNKGDIYCALLEDYCSSSCKAMQDLLDHLIRFDNRDFCREFLMAYLKQLLERFDSTDKFFEDSVVIAKENTRVQSILSKTEERLIAMTELFLTQRYPDKQEDFYIRARMIYMITDRLAKDILCVGTEQQKENYICLFADEIIRYAFDLQVPGAEFQVVC</sequence>
<dbReference type="RefSeq" id="WP_187022027.1">
    <property type="nucleotide sequence ID" value="NZ_JACOPB010000005.1"/>
</dbReference>
<feature type="domain" description="HTH tetR-type" evidence="3">
    <location>
        <begin position="12"/>
        <end position="72"/>
    </location>
</feature>
<dbReference type="InterPro" id="IPR009057">
    <property type="entry name" value="Homeodomain-like_sf"/>
</dbReference>
<evidence type="ECO:0000256" key="1">
    <source>
        <dbReference type="ARBA" id="ARBA00023125"/>
    </source>
</evidence>
<evidence type="ECO:0000259" key="3">
    <source>
        <dbReference type="PROSITE" id="PS50977"/>
    </source>
</evidence>
<keyword evidence="5" id="KW-1185">Reference proteome</keyword>
<reference evidence="4 5" key="1">
    <citation type="submission" date="2020-08" db="EMBL/GenBank/DDBJ databases">
        <title>Genome public.</title>
        <authorList>
            <person name="Liu C."/>
            <person name="Sun Q."/>
        </authorList>
    </citation>
    <scope>NUCLEOTIDE SEQUENCE [LARGE SCALE GENOMIC DNA]</scope>
    <source>
        <strain evidence="4 5">NSJ-66</strain>
    </source>
</reference>
<evidence type="ECO:0000256" key="2">
    <source>
        <dbReference type="PROSITE-ProRule" id="PRU00335"/>
    </source>
</evidence>
<accession>A0ABR7H6V7</accession>
<dbReference type="InterPro" id="IPR050624">
    <property type="entry name" value="HTH-type_Tx_Regulator"/>
</dbReference>
<dbReference type="InterPro" id="IPR001647">
    <property type="entry name" value="HTH_TetR"/>
</dbReference>
<dbReference type="PANTHER" id="PTHR43479">
    <property type="entry name" value="ACREF/ENVCD OPERON REPRESSOR-RELATED"/>
    <property type="match status" value="1"/>
</dbReference>
<proteinExistence type="predicted"/>
<dbReference type="EMBL" id="JACOPB010000005">
    <property type="protein sequence ID" value="MBC5708914.1"/>
    <property type="molecule type" value="Genomic_DNA"/>
</dbReference>
<comment type="caution">
    <text evidence="4">The sequence shown here is derived from an EMBL/GenBank/DDBJ whole genome shotgun (WGS) entry which is preliminary data.</text>
</comment>
<gene>
    <name evidence="4" type="ORF">H8S75_13220</name>
</gene>
<protein>
    <submittedName>
        <fullName evidence="4">TetR/AcrR family transcriptional regulator</fullName>
    </submittedName>
</protein>
<dbReference type="Proteomes" id="UP000634672">
    <property type="component" value="Unassembled WGS sequence"/>
</dbReference>
<dbReference type="PROSITE" id="PS50977">
    <property type="entry name" value="HTH_TETR_2"/>
    <property type="match status" value="1"/>
</dbReference>
<name>A0ABR7H6V7_9FIRM</name>
<dbReference type="Pfam" id="PF00440">
    <property type="entry name" value="TetR_N"/>
    <property type="match status" value="1"/>
</dbReference>
<dbReference type="PRINTS" id="PR00455">
    <property type="entry name" value="HTHTETR"/>
</dbReference>
<feature type="DNA-binding region" description="H-T-H motif" evidence="2">
    <location>
        <begin position="35"/>
        <end position="54"/>
    </location>
</feature>